<feature type="domain" description="FAD dependent oxidoreductase" evidence="6">
    <location>
        <begin position="49"/>
        <end position="337"/>
    </location>
</feature>
<name>A0AAD5YRW7_9AGAR</name>
<reference evidence="7" key="1">
    <citation type="submission" date="2022-07" db="EMBL/GenBank/DDBJ databases">
        <title>Genome Sequence of Leucocoprinus birnbaumii.</title>
        <authorList>
            <person name="Buettner E."/>
        </authorList>
    </citation>
    <scope>NUCLEOTIDE SEQUENCE</scope>
    <source>
        <strain evidence="7">VT141</strain>
    </source>
</reference>
<proteinExistence type="inferred from homology"/>
<dbReference type="InterPro" id="IPR006076">
    <property type="entry name" value="FAD-dep_OxRdtase"/>
</dbReference>
<evidence type="ECO:0000256" key="3">
    <source>
        <dbReference type="ARBA" id="ARBA00022630"/>
    </source>
</evidence>
<keyword evidence="8" id="KW-1185">Reference proteome</keyword>
<dbReference type="InterPro" id="IPR023209">
    <property type="entry name" value="DAO"/>
</dbReference>
<evidence type="ECO:0000256" key="2">
    <source>
        <dbReference type="ARBA" id="ARBA00006730"/>
    </source>
</evidence>
<evidence type="ECO:0000313" key="7">
    <source>
        <dbReference type="EMBL" id="KAJ3570456.1"/>
    </source>
</evidence>
<keyword evidence="5" id="KW-0560">Oxidoreductase</keyword>
<dbReference type="SUPFAM" id="SSF54373">
    <property type="entry name" value="FAD-linked reductases, C-terminal domain"/>
    <property type="match status" value="1"/>
</dbReference>
<protein>
    <recommendedName>
        <fullName evidence="6">FAD dependent oxidoreductase domain-containing protein</fullName>
    </recommendedName>
</protein>
<evidence type="ECO:0000259" key="6">
    <source>
        <dbReference type="Pfam" id="PF01266"/>
    </source>
</evidence>
<dbReference type="EMBL" id="JANIEX010000237">
    <property type="protein sequence ID" value="KAJ3570456.1"/>
    <property type="molecule type" value="Genomic_DNA"/>
</dbReference>
<dbReference type="SUPFAM" id="SSF51971">
    <property type="entry name" value="Nucleotide-binding domain"/>
    <property type="match status" value="1"/>
</dbReference>
<dbReference type="AlphaFoldDB" id="A0AAD5YRW7"/>
<dbReference type="Proteomes" id="UP001213000">
    <property type="component" value="Unassembled WGS sequence"/>
</dbReference>
<sequence>MGPKKVIPVVSRGHWSSRRHLPWENIRSWLNQLLSICTIMSDLQKQKEIVVLGAGVIGLTTAVVLQEKGGYHVTIIAEIFPGDERSARYTSCWAGAHHVTLSGSDTRLHKIDKETFEFMWKLSGPGHTEGCFMRLKQQEFYEEGYGDGAQLNHYPEWKDISGNAAQTGITRGVEFETLTIDVPVYLPYLQARFLAKGGTISRAAVQHINQILEGGPYVFHNVPRMREKLAGKVPLHGLIVCTGLAARTLGGVEDRDVYPARGQTVLLRAPWVKSGRTLTGKDWSYIIPRRSGDVIVGGIKGVDDWYPLPREETRMDILRRGLALYPELAPPKIRRERQPTVEDLLPLVLEDLVGLRPMRKGGIRLEAQSVELKNGGTVPVVFNYGQCIKDVNKQEDICLKNVVAGGADCDGRFRLLWQERTLEPTTALRLEDRAAHKLKMSHQLGGVSDDSDQR</sequence>
<organism evidence="7 8">
    <name type="scientific">Leucocoprinus birnbaumii</name>
    <dbReference type="NCBI Taxonomy" id="56174"/>
    <lineage>
        <taxon>Eukaryota</taxon>
        <taxon>Fungi</taxon>
        <taxon>Dikarya</taxon>
        <taxon>Basidiomycota</taxon>
        <taxon>Agaricomycotina</taxon>
        <taxon>Agaricomycetes</taxon>
        <taxon>Agaricomycetidae</taxon>
        <taxon>Agaricales</taxon>
        <taxon>Agaricineae</taxon>
        <taxon>Agaricaceae</taxon>
        <taxon>Leucocoprinus</taxon>
    </lineage>
</organism>
<evidence type="ECO:0000256" key="5">
    <source>
        <dbReference type="ARBA" id="ARBA00023002"/>
    </source>
</evidence>
<comment type="cofactor">
    <cofactor evidence="1">
        <name>FAD</name>
        <dbReference type="ChEBI" id="CHEBI:57692"/>
    </cofactor>
</comment>
<keyword evidence="3" id="KW-0285">Flavoprotein</keyword>
<comment type="caution">
    <text evidence="7">The sequence shown here is derived from an EMBL/GenBank/DDBJ whole genome shotgun (WGS) entry which is preliminary data.</text>
</comment>
<dbReference type="PANTHER" id="PTHR11530:SF11">
    <property type="entry name" value="D-ASPARTATE OXIDASE"/>
    <property type="match status" value="1"/>
</dbReference>
<accession>A0AAD5YRW7</accession>
<dbReference type="GO" id="GO:0005737">
    <property type="term" value="C:cytoplasm"/>
    <property type="evidence" value="ECO:0007669"/>
    <property type="project" value="TreeGrafter"/>
</dbReference>
<dbReference type="Pfam" id="PF01266">
    <property type="entry name" value="DAO"/>
    <property type="match status" value="1"/>
</dbReference>
<comment type="similarity">
    <text evidence="2">Belongs to the DAMOX/DASOX family.</text>
</comment>
<evidence type="ECO:0000256" key="1">
    <source>
        <dbReference type="ARBA" id="ARBA00001974"/>
    </source>
</evidence>
<evidence type="ECO:0000313" key="8">
    <source>
        <dbReference type="Proteomes" id="UP001213000"/>
    </source>
</evidence>
<dbReference type="GO" id="GO:0071949">
    <property type="term" value="F:FAD binding"/>
    <property type="evidence" value="ECO:0007669"/>
    <property type="project" value="InterPro"/>
</dbReference>
<dbReference type="Gene3D" id="3.40.50.720">
    <property type="entry name" value="NAD(P)-binding Rossmann-like Domain"/>
    <property type="match status" value="1"/>
</dbReference>
<dbReference type="GO" id="GO:0019478">
    <property type="term" value="P:D-amino acid catabolic process"/>
    <property type="evidence" value="ECO:0007669"/>
    <property type="project" value="TreeGrafter"/>
</dbReference>
<dbReference type="PANTHER" id="PTHR11530">
    <property type="entry name" value="D-AMINO ACID OXIDASE"/>
    <property type="match status" value="1"/>
</dbReference>
<evidence type="ECO:0000256" key="4">
    <source>
        <dbReference type="ARBA" id="ARBA00022827"/>
    </source>
</evidence>
<gene>
    <name evidence="7" type="ORF">NP233_g4390</name>
</gene>
<dbReference type="GO" id="GO:0003884">
    <property type="term" value="F:D-amino-acid oxidase activity"/>
    <property type="evidence" value="ECO:0007669"/>
    <property type="project" value="InterPro"/>
</dbReference>
<dbReference type="Gene3D" id="3.30.9.10">
    <property type="entry name" value="D-Amino Acid Oxidase, subunit A, domain 2"/>
    <property type="match status" value="1"/>
</dbReference>
<keyword evidence="4" id="KW-0274">FAD</keyword>